<organism evidence="1 2">
    <name type="scientific">Bondarzewia mesenterica</name>
    <dbReference type="NCBI Taxonomy" id="1095465"/>
    <lineage>
        <taxon>Eukaryota</taxon>
        <taxon>Fungi</taxon>
        <taxon>Dikarya</taxon>
        <taxon>Basidiomycota</taxon>
        <taxon>Agaricomycotina</taxon>
        <taxon>Agaricomycetes</taxon>
        <taxon>Russulales</taxon>
        <taxon>Bondarzewiaceae</taxon>
        <taxon>Bondarzewia</taxon>
    </lineage>
</organism>
<name>A0A4S4M5V4_9AGAM</name>
<reference evidence="1 2" key="1">
    <citation type="submission" date="2019-02" db="EMBL/GenBank/DDBJ databases">
        <title>Genome sequencing of the rare red list fungi Bondarzewia mesenterica.</title>
        <authorList>
            <person name="Buettner E."/>
            <person name="Kellner H."/>
        </authorList>
    </citation>
    <scope>NUCLEOTIDE SEQUENCE [LARGE SCALE GENOMIC DNA]</scope>
    <source>
        <strain evidence="1 2">DSM 108281</strain>
    </source>
</reference>
<dbReference type="EMBL" id="SGPL01000034">
    <property type="protein sequence ID" value="THH19868.1"/>
    <property type="molecule type" value="Genomic_DNA"/>
</dbReference>
<dbReference type="OrthoDB" id="1726119at2759"/>
<comment type="caution">
    <text evidence="1">The sequence shown here is derived from an EMBL/GenBank/DDBJ whole genome shotgun (WGS) entry which is preliminary data.</text>
</comment>
<accession>A0A4S4M5V4</accession>
<keyword evidence="2" id="KW-1185">Reference proteome</keyword>
<protein>
    <submittedName>
        <fullName evidence="1">Uncharacterized protein</fullName>
    </submittedName>
</protein>
<evidence type="ECO:0000313" key="2">
    <source>
        <dbReference type="Proteomes" id="UP000310158"/>
    </source>
</evidence>
<gene>
    <name evidence="1" type="ORF">EW146_g1369</name>
</gene>
<dbReference type="Gene3D" id="1.25.40.10">
    <property type="entry name" value="Tetratricopeptide repeat domain"/>
    <property type="match status" value="1"/>
</dbReference>
<dbReference type="Proteomes" id="UP000310158">
    <property type="component" value="Unassembled WGS sequence"/>
</dbReference>
<evidence type="ECO:0000313" key="1">
    <source>
        <dbReference type="EMBL" id="THH19868.1"/>
    </source>
</evidence>
<dbReference type="AlphaFoldDB" id="A0A4S4M5V4"/>
<sequence length="105" mass="11905">MLEFPSNIPITPLCLVNPRHQDVMHALCCSYLQLSQARVGEWWCDELLRITDMDRDIDGLLGKGEALLTREQWEEAVLMFEHAWDVNGGGNREVHERPLSTSAAG</sequence>
<proteinExistence type="predicted"/>
<dbReference type="SUPFAM" id="SSF48452">
    <property type="entry name" value="TPR-like"/>
    <property type="match status" value="1"/>
</dbReference>
<dbReference type="InterPro" id="IPR011990">
    <property type="entry name" value="TPR-like_helical_dom_sf"/>
</dbReference>